<evidence type="ECO:0000256" key="1">
    <source>
        <dbReference type="ARBA" id="ARBA00006484"/>
    </source>
</evidence>
<dbReference type="Proteomes" id="UP000199283">
    <property type="component" value="Unassembled WGS sequence"/>
</dbReference>
<dbReference type="InterPro" id="IPR036291">
    <property type="entry name" value="NAD(P)-bd_dom_sf"/>
</dbReference>
<gene>
    <name evidence="3" type="ORF">SAMN04488526_0158</name>
</gene>
<dbReference type="PANTHER" id="PTHR43639">
    <property type="entry name" value="OXIDOREDUCTASE, SHORT-CHAIN DEHYDROGENASE/REDUCTASE FAMILY (AFU_ORTHOLOGUE AFUA_5G02870)"/>
    <property type="match status" value="1"/>
</dbReference>
<dbReference type="InterPro" id="IPR002347">
    <property type="entry name" value="SDR_fam"/>
</dbReference>
<keyword evidence="4" id="KW-1185">Reference proteome</keyword>
<keyword evidence="2" id="KW-0560">Oxidoreductase</keyword>
<reference evidence="3 4" key="1">
    <citation type="submission" date="2016-10" db="EMBL/GenBank/DDBJ databases">
        <authorList>
            <person name="de Groot N.N."/>
        </authorList>
    </citation>
    <scope>NUCLEOTIDE SEQUENCE [LARGE SCALE GENOMIC DNA]</scope>
    <source>
        <strain evidence="3 4">DSM 14858</strain>
    </source>
</reference>
<dbReference type="Pfam" id="PF13561">
    <property type="entry name" value="adh_short_C2"/>
    <property type="match status" value="1"/>
</dbReference>
<name>A0A1H7FRI6_9RHOB</name>
<evidence type="ECO:0000313" key="4">
    <source>
        <dbReference type="Proteomes" id="UP000199283"/>
    </source>
</evidence>
<dbReference type="PRINTS" id="PR00081">
    <property type="entry name" value="GDHRDH"/>
</dbReference>
<protein>
    <submittedName>
        <fullName evidence="3">NAD(P)-dependent dehydrogenase, short-chain alcohol dehydrogenase family</fullName>
    </submittedName>
</protein>
<dbReference type="PANTHER" id="PTHR43639:SF1">
    <property type="entry name" value="SHORT-CHAIN DEHYDROGENASE_REDUCTASE FAMILY PROTEIN"/>
    <property type="match status" value="1"/>
</dbReference>
<dbReference type="Gene3D" id="3.40.50.720">
    <property type="entry name" value="NAD(P)-binding Rossmann-like Domain"/>
    <property type="match status" value="1"/>
</dbReference>
<dbReference type="GO" id="GO:0016491">
    <property type="term" value="F:oxidoreductase activity"/>
    <property type="evidence" value="ECO:0007669"/>
    <property type="project" value="UniProtKB-KW"/>
</dbReference>
<dbReference type="SUPFAM" id="SSF51735">
    <property type="entry name" value="NAD(P)-binding Rossmann-fold domains"/>
    <property type="match status" value="1"/>
</dbReference>
<dbReference type="AlphaFoldDB" id="A0A1H7FRI6"/>
<dbReference type="NCBIfam" id="NF006597">
    <property type="entry name" value="PRK09134.1"/>
    <property type="match status" value="1"/>
</dbReference>
<evidence type="ECO:0000313" key="3">
    <source>
        <dbReference type="EMBL" id="SEK27102.1"/>
    </source>
</evidence>
<dbReference type="STRING" id="188906.SAMN04488526_0158"/>
<organism evidence="3 4">
    <name type="scientific">Jannaschia helgolandensis</name>
    <dbReference type="NCBI Taxonomy" id="188906"/>
    <lineage>
        <taxon>Bacteria</taxon>
        <taxon>Pseudomonadati</taxon>
        <taxon>Pseudomonadota</taxon>
        <taxon>Alphaproteobacteria</taxon>
        <taxon>Rhodobacterales</taxon>
        <taxon>Roseobacteraceae</taxon>
        <taxon>Jannaschia</taxon>
    </lineage>
</organism>
<dbReference type="PRINTS" id="PR00080">
    <property type="entry name" value="SDRFAMILY"/>
</dbReference>
<dbReference type="OrthoDB" id="9786360at2"/>
<accession>A0A1H7FRI6</accession>
<dbReference type="RefSeq" id="WP_092758861.1">
    <property type="nucleotide sequence ID" value="NZ_FNZQ01000001.1"/>
</dbReference>
<comment type="similarity">
    <text evidence="1">Belongs to the short-chain dehydrogenases/reductases (SDR) family.</text>
</comment>
<proteinExistence type="inferred from homology"/>
<evidence type="ECO:0000256" key="2">
    <source>
        <dbReference type="ARBA" id="ARBA00023002"/>
    </source>
</evidence>
<sequence>MRALVTGAGGRLGAAMAIELARLGHDVAIHFASSCNGAEDTAEAVASEGRKGVPVQADLLDLDACEALVDRAAGVLGGPLNVLVNNASIFEYDDIHTASRETWDRHIGSNLRAPLILTQAFAAQAPAVASDGAPLASGCIVNMIDQRVRKLTPEFMTYTLAKSALWTLTRTTARALAPAIRVNAIGPGPTLKGSRQSAKHFAAQRAATVLGRGSDTDDVVGALRYIIGAKAVTGQLICVDGGQHLAWQTPDVIGRE</sequence>
<dbReference type="EMBL" id="FNZQ01000001">
    <property type="protein sequence ID" value="SEK27102.1"/>
    <property type="molecule type" value="Genomic_DNA"/>
</dbReference>